<dbReference type="Proteomes" id="UP000287701">
    <property type="component" value="Chromosome"/>
</dbReference>
<comment type="similarity">
    <text evidence="4">Belongs to the FKBP-type PPIase family.</text>
</comment>
<reference evidence="6 7" key="1">
    <citation type="submission" date="2019-01" db="EMBL/GenBank/DDBJ databases">
        <title>Whole Genome of Ornithobacterium rhinotracheale FARPER-174b.</title>
        <authorList>
            <person name="Tataje-Lavanda L.A."/>
            <person name="Montalvan A."/>
            <person name="Montesinos R."/>
            <person name="Zimic M."/>
            <person name="Fernandez-Sanchez M."/>
            <person name="Fernandez-Diaz M."/>
        </authorList>
    </citation>
    <scope>NUCLEOTIDE SEQUENCE [LARGE SCALE GENOMIC DNA]</scope>
    <source>
        <strain evidence="6 7">FARPER-174b</strain>
    </source>
</reference>
<dbReference type="PROSITE" id="PS50059">
    <property type="entry name" value="FKBP_PPIASE"/>
    <property type="match status" value="1"/>
</dbReference>
<dbReference type="AlphaFoldDB" id="A0A3R5UW96"/>
<dbReference type="OrthoDB" id="1093155at2"/>
<keyword evidence="3 4" id="KW-0413">Isomerase</keyword>
<dbReference type="InterPro" id="IPR001179">
    <property type="entry name" value="PPIase_FKBP_dom"/>
</dbReference>
<dbReference type="EC" id="5.2.1.8" evidence="4"/>
<accession>A0A3R5UW96</accession>
<dbReference type="Gene3D" id="3.10.50.40">
    <property type="match status" value="1"/>
</dbReference>
<proteinExistence type="inferred from homology"/>
<evidence type="ECO:0000256" key="4">
    <source>
        <dbReference type="RuleBase" id="RU003915"/>
    </source>
</evidence>
<dbReference type="RefSeq" id="WP_128501682.1">
    <property type="nucleotide sequence ID" value="NZ_CP035107.1"/>
</dbReference>
<evidence type="ECO:0000313" key="7">
    <source>
        <dbReference type="Proteomes" id="UP000287701"/>
    </source>
</evidence>
<evidence type="ECO:0000259" key="5">
    <source>
        <dbReference type="PROSITE" id="PS50059"/>
    </source>
</evidence>
<evidence type="ECO:0000256" key="1">
    <source>
        <dbReference type="ARBA" id="ARBA00000971"/>
    </source>
</evidence>
<organism evidence="6 7">
    <name type="scientific">Ornithobacterium rhinotracheale</name>
    <dbReference type="NCBI Taxonomy" id="28251"/>
    <lineage>
        <taxon>Bacteria</taxon>
        <taxon>Pseudomonadati</taxon>
        <taxon>Bacteroidota</taxon>
        <taxon>Flavobacteriia</taxon>
        <taxon>Flavobacteriales</taxon>
        <taxon>Weeksellaceae</taxon>
        <taxon>Ornithobacterium</taxon>
    </lineage>
</organism>
<comment type="catalytic activity">
    <reaction evidence="1 3 4">
        <text>[protein]-peptidylproline (omega=180) = [protein]-peptidylproline (omega=0)</text>
        <dbReference type="Rhea" id="RHEA:16237"/>
        <dbReference type="Rhea" id="RHEA-COMP:10747"/>
        <dbReference type="Rhea" id="RHEA-COMP:10748"/>
        <dbReference type="ChEBI" id="CHEBI:83833"/>
        <dbReference type="ChEBI" id="CHEBI:83834"/>
        <dbReference type="EC" id="5.2.1.8"/>
    </reaction>
</comment>
<dbReference type="InterPro" id="IPR046357">
    <property type="entry name" value="PPIase_dom_sf"/>
</dbReference>
<evidence type="ECO:0000256" key="2">
    <source>
        <dbReference type="ARBA" id="ARBA00023110"/>
    </source>
</evidence>
<keyword evidence="2 3" id="KW-0697">Rotamase</keyword>
<dbReference type="EMBL" id="CP035107">
    <property type="protein sequence ID" value="QAR31245.1"/>
    <property type="molecule type" value="Genomic_DNA"/>
</dbReference>
<name>A0A3R5UW96_ORNRH</name>
<protein>
    <recommendedName>
        <fullName evidence="4">Peptidyl-prolyl cis-trans isomerase</fullName>
        <ecNumber evidence="4">5.2.1.8</ecNumber>
    </recommendedName>
</protein>
<evidence type="ECO:0000256" key="3">
    <source>
        <dbReference type="PROSITE-ProRule" id="PRU00277"/>
    </source>
</evidence>
<dbReference type="SUPFAM" id="SSF54534">
    <property type="entry name" value="FKBP-like"/>
    <property type="match status" value="1"/>
</dbReference>
<dbReference type="PROSITE" id="PS51257">
    <property type="entry name" value="PROKAR_LIPOPROTEIN"/>
    <property type="match status" value="1"/>
</dbReference>
<sequence length="176" mass="19810">MLKNSKILWLSLIALGACTHNPPQYPSQYKKGGFMEYSKQFNRDLRNLENQYFEAYMQAHPSQEFVNTQSGFKMTKTQLGEKNTQDNDTIVYTYVIKDLQDSVLYSASEIGKKKQVMGKAEMLIGIEYALKRMNAGEKAALLLPSSLAYGANGDGNKIGANEPLVIEIELIENKNK</sequence>
<evidence type="ECO:0000313" key="6">
    <source>
        <dbReference type="EMBL" id="QAR31245.1"/>
    </source>
</evidence>
<dbReference type="Pfam" id="PF00254">
    <property type="entry name" value="FKBP_C"/>
    <property type="match status" value="1"/>
</dbReference>
<gene>
    <name evidence="6" type="ORF">EQP59_07800</name>
</gene>
<dbReference type="GO" id="GO:0003755">
    <property type="term" value="F:peptidyl-prolyl cis-trans isomerase activity"/>
    <property type="evidence" value="ECO:0007669"/>
    <property type="project" value="UniProtKB-UniRule"/>
</dbReference>
<feature type="domain" description="PPIase FKBP-type" evidence="5">
    <location>
        <begin position="85"/>
        <end position="174"/>
    </location>
</feature>